<evidence type="ECO:0000313" key="3">
    <source>
        <dbReference type="Proteomes" id="UP000188929"/>
    </source>
</evidence>
<feature type="compositionally biased region" description="Polar residues" evidence="1">
    <location>
        <begin position="73"/>
        <end position="82"/>
    </location>
</feature>
<reference evidence="3" key="1">
    <citation type="submission" date="2016-10" db="EMBL/GenBank/DDBJ databases">
        <title>Frankia sp. NRRL B-16386 Genome sequencing.</title>
        <authorList>
            <person name="Ghodhbane-Gtari F."/>
            <person name="Swanson E."/>
            <person name="Gueddou A."/>
            <person name="Hezbri K."/>
            <person name="Ktari K."/>
            <person name="Nouioui I."/>
            <person name="Morris K."/>
            <person name="Simpson S."/>
            <person name="Abebe-Akele F."/>
            <person name="Thomas K."/>
            <person name="Gtari M."/>
            <person name="Tisa L.S."/>
        </authorList>
    </citation>
    <scope>NUCLEOTIDE SEQUENCE [LARGE SCALE GENOMIC DNA]</scope>
    <source>
        <strain evidence="3">NRRL B-16386</strain>
    </source>
</reference>
<protein>
    <submittedName>
        <fullName evidence="2">Uncharacterized protein</fullName>
    </submittedName>
</protein>
<sequence length="109" mass="11842">MTEVGRWRLASAALLATSRIMVATACAPGPRPTAKIHASRSVPGGSSRSYRRVRLTQGALMGKAKWAARKAKPSQTRLMSSESTPKAASRKKRAATRASMIYRYPLIVE</sequence>
<keyword evidence="3" id="KW-1185">Reference proteome</keyword>
<feature type="region of interest" description="Disordered" evidence="1">
    <location>
        <begin position="64"/>
        <end position="95"/>
    </location>
</feature>
<name>A0A1V2I8U9_9ACTN</name>
<dbReference type="AlphaFoldDB" id="A0A1V2I8U9"/>
<dbReference type="Proteomes" id="UP000188929">
    <property type="component" value="Unassembled WGS sequence"/>
</dbReference>
<dbReference type="STRING" id="1834516.BL253_22235"/>
<evidence type="ECO:0000313" key="2">
    <source>
        <dbReference type="EMBL" id="ONH27284.1"/>
    </source>
</evidence>
<feature type="region of interest" description="Disordered" evidence="1">
    <location>
        <begin position="29"/>
        <end position="49"/>
    </location>
</feature>
<organism evidence="2 3">
    <name type="scientific">Pseudofrankia asymbiotica</name>
    <dbReference type="NCBI Taxonomy" id="1834516"/>
    <lineage>
        <taxon>Bacteria</taxon>
        <taxon>Bacillati</taxon>
        <taxon>Actinomycetota</taxon>
        <taxon>Actinomycetes</taxon>
        <taxon>Frankiales</taxon>
        <taxon>Frankiaceae</taxon>
        <taxon>Pseudofrankia</taxon>
    </lineage>
</organism>
<proteinExistence type="predicted"/>
<accession>A0A1V2I8U9</accession>
<evidence type="ECO:0000256" key="1">
    <source>
        <dbReference type="SAM" id="MobiDB-lite"/>
    </source>
</evidence>
<comment type="caution">
    <text evidence="2">The sequence shown here is derived from an EMBL/GenBank/DDBJ whole genome shotgun (WGS) entry which is preliminary data.</text>
</comment>
<gene>
    <name evidence="2" type="ORF">BL253_22235</name>
</gene>
<dbReference type="EMBL" id="MOMC01000046">
    <property type="protein sequence ID" value="ONH27284.1"/>
    <property type="molecule type" value="Genomic_DNA"/>
</dbReference>